<protein>
    <submittedName>
        <fullName evidence="1">Uncharacterized protein</fullName>
    </submittedName>
</protein>
<dbReference type="AlphaFoldDB" id="A0A6A4PNI5"/>
<dbReference type="Proteomes" id="UP000447434">
    <property type="component" value="Chromosome 12"/>
</dbReference>
<accession>A0A6A4PNI5</accession>
<proteinExistence type="predicted"/>
<organism evidence="1 2">
    <name type="scientific">Lupinus albus</name>
    <name type="common">White lupine</name>
    <name type="synonym">Lupinus termis</name>
    <dbReference type="NCBI Taxonomy" id="3870"/>
    <lineage>
        <taxon>Eukaryota</taxon>
        <taxon>Viridiplantae</taxon>
        <taxon>Streptophyta</taxon>
        <taxon>Embryophyta</taxon>
        <taxon>Tracheophyta</taxon>
        <taxon>Spermatophyta</taxon>
        <taxon>Magnoliopsida</taxon>
        <taxon>eudicotyledons</taxon>
        <taxon>Gunneridae</taxon>
        <taxon>Pentapetalae</taxon>
        <taxon>rosids</taxon>
        <taxon>fabids</taxon>
        <taxon>Fabales</taxon>
        <taxon>Fabaceae</taxon>
        <taxon>Papilionoideae</taxon>
        <taxon>50 kb inversion clade</taxon>
        <taxon>genistoids sensu lato</taxon>
        <taxon>core genistoids</taxon>
        <taxon>Genisteae</taxon>
        <taxon>Lupinus</taxon>
    </lineage>
</organism>
<keyword evidence="2" id="KW-1185">Reference proteome</keyword>
<gene>
    <name evidence="1" type="ORF">Lalb_Chr12g0207481</name>
</gene>
<sequence>MHMCCLLAGGVNRSDHLLMTYYLTCNMLDQTILFLVNKLGLDSFKKNVFSLI</sequence>
<evidence type="ECO:0000313" key="1">
    <source>
        <dbReference type="EMBL" id="KAE9603155.1"/>
    </source>
</evidence>
<evidence type="ECO:0000313" key="2">
    <source>
        <dbReference type="Proteomes" id="UP000447434"/>
    </source>
</evidence>
<reference evidence="2" key="1">
    <citation type="journal article" date="2020" name="Nat. Commun.">
        <title>Genome sequence of the cluster root forming white lupin.</title>
        <authorList>
            <person name="Hufnagel B."/>
            <person name="Marques A."/>
            <person name="Soriano A."/>
            <person name="Marques L."/>
            <person name="Divol F."/>
            <person name="Doumas P."/>
            <person name="Sallet E."/>
            <person name="Mancinotti D."/>
            <person name="Carrere S."/>
            <person name="Marande W."/>
            <person name="Arribat S."/>
            <person name="Keller J."/>
            <person name="Huneau C."/>
            <person name="Blein T."/>
            <person name="Aime D."/>
            <person name="Laguerre M."/>
            <person name="Taylor J."/>
            <person name="Schubert V."/>
            <person name="Nelson M."/>
            <person name="Geu-Flores F."/>
            <person name="Crespi M."/>
            <person name="Gallardo-Guerrero K."/>
            <person name="Delaux P.-M."/>
            <person name="Salse J."/>
            <person name="Berges H."/>
            <person name="Guyot R."/>
            <person name="Gouzy J."/>
            <person name="Peret B."/>
        </authorList>
    </citation>
    <scope>NUCLEOTIDE SEQUENCE [LARGE SCALE GENOMIC DNA]</scope>
    <source>
        <strain evidence="2">cv. Amiga</strain>
    </source>
</reference>
<dbReference type="EMBL" id="WOCE01000012">
    <property type="protein sequence ID" value="KAE9603155.1"/>
    <property type="molecule type" value="Genomic_DNA"/>
</dbReference>
<comment type="caution">
    <text evidence="1">The sequence shown here is derived from an EMBL/GenBank/DDBJ whole genome shotgun (WGS) entry which is preliminary data.</text>
</comment>
<name>A0A6A4PNI5_LUPAL</name>